<evidence type="ECO:0000313" key="2">
    <source>
        <dbReference type="Proteomes" id="UP000244197"/>
    </source>
</evidence>
<comment type="caution">
    <text evidence="1">The sequence shown here is derived from an EMBL/GenBank/DDBJ whole genome shotgun (WGS) entry which is preliminary data.</text>
</comment>
<sequence>MKTSKPIISHDELTRLLMYDPETGEIRNKVKRGGRAMPDALAGCIKKQGNNLRRIIKLNGVDYSASQIAIYYMTGELPDESEYVIWNKNRDTLDNRYNNLSVIPFSIRSRRNNPRTGISNYRGVYWSSVSVS</sequence>
<proteinExistence type="predicted"/>
<dbReference type="EMBL" id="PIFK01000084">
    <property type="protein sequence ID" value="PTP20669.1"/>
    <property type="molecule type" value="Genomic_DNA"/>
</dbReference>
<organism evidence="1 2">
    <name type="scientific">Vibrio splendidus</name>
    <dbReference type="NCBI Taxonomy" id="29497"/>
    <lineage>
        <taxon>Bacteria</taxon>
        <taxon>Pseudomonadati</taxon>
        <taxon>Pseudomonadota</taxon>
        <taxon>Gammaproteobacteria</taxon>
        <taxon>Vibrionales</taxon>
        <taxon>Vibrionaceae</taxon>
        <taxon>Vibrio</taxon>
    </lineage>
</organism>
<protein>
    <recommendedName>
        <fullName evidence="3">HNH nuclease domain-containing protein</fullName>
    </recommendedName>
</protein>
<dbReference type="AlphaFoldDB" id="A0A2T5EJY6"/>
<accession>A0A2T5EJY6</accession>
<dbReference type="Proteomes" id="UP000244197">
    <property type="component" value="Unassembled WGS sequence"/>
</dbReference>
<evidence type="ECO:0008006" key="3">
    <source>
        <dbReference type="Google" id="ProtNLM"/>
    </source>
</evidence>
<gene>
    <name evidence="1" type="ORF">CWO07_24065</name>
</gene>
<dbReference type="SUPFAM" id="SSF54060">
    <property type="entry name" value="His-Me finger endonucleases"/>
    <property type="match status" value="1"/>
</dbReference>
<name>A0A2T5EJY6_VIBSP</name>
<dbReference type="InterPro" id="IPR044925">
    <property type="entry name" value="His-Me_finger_sf"/>
</dbReference>
<reference evidence="1 2" key="1">
    <citation type="submission" date="2017-11" db="EMBL/GenBank/DDBJ databases">
        <title>Population delineation of vibrios coincides with oyster pathogenicity.</title>
        <authorList>
            <person name="Bruto M."/>
            <person name="Labreuche Y."/>
            <person name="James A."/>
            <person name="Piel D."/>
            <person name="Chenivesse S."/>
            <person name="Petton B."/>
            <person name="Polz M.F."/>
            <person name="Le Roux F."/>
        </authorList>
    </citation>
    <scope>NUCLEOTIDE SEQUENCE [LARGE SCALE GENOMIC DNA]</scope>
    <source>
        <strain evidence="1 2">FF_144</strain>
    </source>
</reference>
<dbReference type="RefSeq" id="WP_108188364.1">
    <property type="nucleotide sequence ID" value="NZ_PIFK01000084.1"/>
</dbReference>
<evidence type="ECO:0000313" key="1">
    <source>
        <dbReference type="EMBL" id="PTP20669.1"/>
    </source>
</evidence>